<evidence type="ECO:0000259" key="9">
    <source>
        <dbReference type="PROSITE" id="PS50893"/>
    </source>
</evidence>
<gene>
    <name evidence="10" type="ORF">JP39_03820</name>
</gene>
<dbReference type="Gene3D" id="3.40.50.300">
    <property type="entry name" value="P-loop containing nucleotide triphosphate hydrolases"/>
    <property type="match status" value="2"/>
</dbReference>
<proteinExistence type="inferred from homology"/>
<dbReference type="AlphaFoldDB" id="A0A0K2LB93"/>
<dbReference type="PROSITE" id="PS00211">
    <property type="entry name" value="ABC_TRANSPORTER_1"/>
    <property type="match status" value="1"/>
</dbReference>
<dbReference type="Pfam" id="PF00005">
    <property type="entry name" value="ABC_tran"/>
    <property type="match status" value="2"/>
</dbReference>
<dbReference type="Proteomes" id="UP000061546">
    <property type="component" value="Chromosome"/>
</dbReference>
<dbReference type="EMBL" id="CP012559">
    <property type="protein sequence ID" value="ALB28556.1"/>
    <property type="molecule type" value="Genomic_DNA"/>
</dbReference>
<evidence type="ECO:0000256" key="5">
    <source>
        <dbReference type="ARBA" id="ARBA00022741"/>
    </source>
</evidence>
<reference evidence="10 11" key="1">
    <citation type="submission" date="2015-08" db="EMBL/GenBank/DDBJ databases">
        <title>Genomic sequence of Lactobacillus heilongjiangensis DSM 28069, isolated from Chinese traditional pickle.</title>
        <authorList>
            <person name="Jiang X."/>
            <person name="Zheng B."/>
            <person name="Cheng H."/>
        </authorList>
    </citation>
    <scope>NUCLEOTIDE SEQUENCE [LARGE SCALE GENOMIC DNA]</scope>
    <source>
        <strain evidence="10 11">DSM 28069</strain>
    </source>
</reference>
<dbReference type="InterPro" id="IPR015856">
    <property type="entry name" value="ABC_transpr_CbiO/EcfA_su"/>
</dbReference>
<dbReference type="InterPro" id="IPR003593">
    <property type="entry name" value="AAA+_ATPase"/>
</dbReference>
<dbReference type="OrthoDB" id="501320at2"/>
<evidence type="ECO:0000313" key="10">
    <source>
        <dbReference type="EMBL" id="ALB28556.1"/>
    </source>
</evidence>
<dbReference type="GO" id="GO:0016887">
    <property type="term" value="F:ATP hydrolysis activity"/>
    <property type="evidence" value="ECO:0007669"/>
    <property type="project" value="InterPro"/>
</dbReference>
<comment type="similarity">
    <text evidence="2">Belongs to the ABC transporter superfamily.</text>
</comment>
<keyword evidence="5" id="KW-0547">Nucleotide-binding</keyword>
<evidence type="ECO:0000256" key="2">
    <source>
        <dbReference type="ARBA" id="ARBA00005417"/>
    </source>
</evidence>
<sequence length="527" mass="60080">MVEILRFEDYSFRYNNSQKLSLKHLNFSLQKGDFVTLIGATGSGKSTFLKQMLPELASGKVISGKITKQTKDFAYVSQFVDNQMIMETPRDELKFVLDNQGCTTNEIQLRITEIASFLGIVDLLDQNVNQLSGGQKQLVNLASALILKPEVLLLDEPTAQLDPIAAEKLLQMVHKVNVEFNMTIILVEHELEQAVKFSKRLVVMEDGNMLLDQPIEQVLKTIFQNDNYRNFLTQVDRLALELNLDTSVPLDNQTLNRAIRSKQQQLKCRDRGQIVWVDKPMITADKVSFRFNFNGRQIIDNVSLSLFQGQSYCIVGPNGMGKTTLLKVLTKQLKPQSGKLRYRRKKYDDSLYENIFVLPQNPSSLFMKDTVQDELNYQIEQSKSNKTINDILDKFSLNGLEKQSPYDLSGGQQEFLALALGFIKRPEVLLLDEPTKGLDPNKRIELGSLLHEFQRGGGTILVNSHDLLFAASYFNHIAMMFDGKLSEFSDPVKFFSDKFFYTTEINKALRDIFPQALTWKDILNLES</sequence>
<evidence type="ECO:0000256" key="1">
    <source>
        <dbReference type="ARBA" id="ARBA00004202"/>
    </source>
</evidence>
<dbReference type="SUPFAM" id="SSF52540">
    <property type="entry name" value="P-loop containing nucleoside triphosphate hydrolases"/>
    <property type="match status" value="2"/>
</dbReference>
<evidence type="ECO:0000313" key="11">
    <source>
        <dbReference type="Proteomes" id="UP000061546"/>
    </source>
</evidence>
<keyword evidence="3" id="KW-0813">Transport</keyword>
<accession>A0A0K2LB93</accession>
<dbReference type="GO" id="GO:0043190">
    <property type="term" value="C:ATP-binding cassette (ABC) transporter complex"/>
    <property type="evidence" value="ECO:0007669"/>
    <property type="project" value="TreeGrafter"/>
</dbReference>
<comment type="subcellular location">
    <subcellularLocation>
        <location evidence="1">Cell membrane</location>
        <topology evidence="1">Peripheral membrane protein</topology>
    </subcellularLocation>
</comment>
<dbReference type="RefSeq" id="WP_041499226.1">
    <property type="nucleotide sequence ID" value="NZ_BJDV01000008.1"/>
</dbReference>
<dbReference type="InterPro" id="IPR027417">
    <property type="entry name" value="P-loop_NTPase"/>
</dbReference>
<evidence type="ECO:0000256" key="3">
    <source>
        <dbReference type="ARBA" id="ARBA00022448"/>
    </source>
</evidence>
<keyword evidence="11" id="KW-1185">Reference proteome</keyword>
<keyword evidence="7" id="KW-1278">Translocase</keyword>
<dbReference type="PROSITE" id="PS50893">
    <property type="entry name" value="ABC_TRANSPORTER_2"/>
    <property type="match status" value="2"/>
</dbReference>
<evidence type="ECO:0000256" key="6">
    <source>
        <dbReference type="ARBA" id="ARBA00022840"/>
    </source>
</evidence>
<dbReference type="STRING" id="1074467.JP39_03820"/>
<dbReference type="CDD" id="cd03225">
    <property type="entry name" value="ABC_cobalt_CbiO_domain1"/>
    <property type="match status" value="2"/>
</dbReference>
<organism evidence="10 11">
    <name type="scientific">Companilactobacillus heilongjiangensis</name>
    <dbReference type="NCBI Taxonomy" id="1074467"/>
    <lineage>
        <taxon>Bacteria</taxon>
        <taxon>Bacillati</taxon>
        <taxon>Bacillota</taxon>
        <taxon>Bacilli</taxon>
        <taxon>Lactobacillales</taxon>
        <taxon>Lactobacillaceae</taxon>
        <taxon>Companilactobacillus</taxon>
    </lineage>
</organism>
<keyword evidence="4" id="KW-1003">Cell membrane</keyword>
<dbReference type="KEGG" id="lhi:JP39_03820"/>
<feature type="domain" description="ABC transporter" evidence="9">
    <location>
        <begin position="5"/>
        <end position="231"/>
    </location>
</feature>
<name>A0A0K2LB93_9LACO</name>
<dbReference type="PANTHER" id="PTHR43553">
    <property type="entry name" value="HEAVY METAL TRANSPORTER"/>
    <property type="match status" value="1"/>
</dbReference>
<dbReference type="InterPro" id="IPR003439">
    <property type="entry name" value="ABC_transporter-like_ATP-bd"/>
</dbReference>
<dbReference type="SMART" id="SM00382">
    <property type="entry name" value="AAA"/>
    <property type="match status" value="2"/>
</dbReference>
<feature type="domain" description="ABC transporter" evidence="9">
    <location>
        <begin position="282"/>
        <end position="507"/>
    </location>
</feature>
<evidence type="ECO:0000256" key="7">
    <source>
        <dbReference type="ARBA" id="ARBA00022967"/>
    </source>
</evidence>
<protein>
    <recommendedName>
        <fullName evidence="9">ABC transporter domain-containing protein</fullName>
    </recommendedName>
</protein>
<evidence type="ECO:0000256" key="8">
    <source>
        <dbReference type="ARBA" id="ARBA00023136"/>
    </source>
</evidence>
<keyword evidence="6" id="KW-0067">ATP-binding</keyword>
<evidence type="ECO:0000256" key="4">
    <source>
        <dbReference type="ARBA" id="ARBA00022475"/>
    </source>
</evidence>
<dbReference type="GO" id="GO:0005524">
    <property type="term" value="F:ATP binding"/>
    <property type="evidence" value="ECO:0007669"/>
    <property type="project" value="UniProtKB-KW"/>
</dbReference>
<dbReference type="InterPro" id="IPR050095">
    <property type="entry name" value="ECF_ABC_transporter_ATP-bd"/>
</dbReference>
<keyword evidence="8" id="KW-0472">Membrane</keyword>
<dbReference type="GO" id="GO:0042626">
    <property type="term" value="F:ATPase-coupled transmembrane transporter activity"/>
    <property type="evidence" value="ECO:0007669"/>
    <property type="project" value="TreeGrafter"/>
</dbReference>
<dbReference type="InterPro" id="IPR017871">
    <property type="entry name" value="ABC_transporter-like_CS"/>
</dbReference>